<keyword evidence="5" id="KW-1185">Reference proteome</keyword>
<evidence type="ECO:0000313" key="5">
    <source>
        <dbReference type="Proteomes" id="UP001597375"/>
    </source>
</evidence>
<dbReference type="InterPro" id="IPR002048">
    <property type="entry name" value="EF_hand_dom"/>
</dbReference>
<evidence type="ECO:0000313" key="4">
    <source>
        <dbReference type="EMBL" id="MFD2257670.1"/>
    </source>
</evidence>
<keyword evidence="2" id="KW-0732">Signal</keyword>
<feature type="signal peptide" evidence="2">
    <location>
        <begin position="1"/>
        <end position="21"/>
    </location>
</feature>
<reference evidence="5" key="1">
    <citation type="journal article" date="2019" name="Int. J. Syst. Evol. Microbiol.">
        <title>The Global Catalogue of Microorganisms (GCM) 10K type strain sequencing project: providing services to taxonomists for standard genome sequencing and annotation.</title>
        <authorList>
            <consortium name="The Broad Institute Genomics Platform"/>
            <consortium name="The Broad Institute Genome Sequencing Center for Infectious Disease"/>
            <person name="Wu L."/>
            <person name="Ma J."/>
        </authorList>
    </citation>
    <scope>NUCLEOTIDE SEQUENCE [LARGE SCALE GENOMIC DNA]</scope>
    <source>
        <strain evidence="5">CGMCC 4.7106</strain>
    </source>
</reference>
<dbReference type="Gene3D" id="1.10.238.10">
    <property type="entry name" value="EF-hand"/>
    <property type="match status" value="1"/>
</dbReference>
<dbReference type="Proteomes" id="UP001597375">
    <property type="component" value="Unassembled WGS sequence"/>
</dbReference>
<comment type="caution">
    <text evidence="4">The sequence shown here is derived from an EMBL/GenBank/DDBJ whole genome shotgun (WGS) entry which is preliminary data.</text>
</comment>
<feature type="region of interest" description="Disordered" evidence="1">
    <location>
        <begin position="26"/>
        <end position="94"/>
    </location>
</feature>
<name>A0ABW5DB40_9BACT</name>
<organism evidence="4 5">
    <name type="scientific">Luteolibacter algae</name>
    <dbReference type="NCBI Taxonomy" id="454151"/>
    <lineage>
        <taxon>Bacteria</taxon>
        <taxon>Pseudomonadati</taxon>
        <taxon>Verrucomicrobiota</taxon>
        <taxon>Verrucomicrobiia</taxon>
        <taxon>Verrucomicrobiales</taxon>
        <taxon>Verrucomicrobiaceae</taxon>
        <taxon>Luteolibacter</taxon>
    </lineage>
</organism>
<feature type="compositionally biased region" description="Basic and acidic residues" evidence="1">
    <location>
        <begin position="84"/>
        <end position="94"/>
    </location>
</feature>
<dbReference type="EMBL" id="JBHUIT010000031">
    <property type="protein sequence ID" value="MFD2257670.1"/>
    <property type="molecule type" value="Genomic_DNA"/>
</dbReference>
<feature type="chain" id="PRO_5047227157" description="EF-hand domain-containing protein" evidence="2">
    <location>
        <begin position="22"/>
        <end position="94"/>
    </location>
</feature>
<feature type="domain" description="EF-hand" evidence="3">
    <location>
        <begin position="42"/>
        <end position="77"/>
    </location>
</feature>
<feature type="compositionally biased region" description="Basic and acidic residues" evidence="1">
    <location>
        <begin position="40"/>
        <end position="76"/>
    </location>
</feature>
<proteinExistence type="predicted"/>
<evidence type="ECO:0000259" key="3">
    <source>
        <dbReference type="PROSITE" id="PS50222"/>
    </source>
</evidence>
<protein>
    <recommendedName>
        <fullName evidence="3">EF-hand domain-containing protein</fullName>
    </recommendedName>
</protein>
<gene>
    <name evidence="4" type="ORF">ACFSSA_13385</name>
</gene>
<evidence type="ECO:0000256" key="1">
    <source>
        <dbReference type="SAM" id="MobiDB-lite"/>
    </source>
</evidence>
<evidence type="ECO:0000256" key="2">
    <source>
        <dbReference type="SAM" id="SignalP"/>
    </source>
</evidence>
<sequence length="94" mass="9940">MKFKSLVLVGAALGVIGSAQAKETEVKDSGISGVVSEPSAADKAERKKKMLEKFDADKDGKLNEEEKAAMKKEMAGKKGKGKGKKGEGKKKDAE</sequence>
<dbReference type="RefSeq" id="WP_386821003.1">
    <property type="nucleotide sequence ID" value="NZ_JBHUIT010000031.1"/>
</dbReference>
<dbReference type="PROSITE" id="PS50222">
    <property type="entry name" value="EF_HAND_2"/>
    <property type="match status" value="1"/>
</dbReference>
<accession>A0ABW5DB40</accession>